<dbReference type="InterPro" id="IPR027417">
    <property type="entry name" value="P-loop_NTPase"/>
</dbReference>
<feature type="domain" description="Bacterial type II secretion system protein E" evidence="4">
    <location>
        <begin position="279"/>
        <end position="678"/>
    </location>
</feature>
<sequence>MAQSSSRNPRTAIVALGNLSPFGNKLVQAGLVNIEQFQHCQIESRKTGKSLTDLVEDAIGHPLPPDLIRHYKKQQLFELMILHGVATFDPEITPIPLEQLCYLIDKIIPIETCRRNQIIPLFSRETDLANQFVQIGKISQEKSLKALRQSSDSESSLVDELEKFAGDSLPSSLMKDYENQQPFVMMGMVNPHNLQALDELKNILRYRGLTLQRLVITKQDYESLINYYLEEQSKKNIVKAKEAEQKELELESNFFESDNQLEEADDEKEVEDIAESISAAEDAPVIKAVNIILVKALTEGVSDIHVEPQEEFIRIRMRKDGVLQEYFRFPKKVIPAITSRFKIIASLDIAERRQAQDGRIRKVFKGRTIDFRVNSLPSRYGEKIVLRILDSSSTQLGLDKLITDKATLAMVRETASRPFGLILVTGPTGSGKSTSLYSILAERNDPSINISTAEDPIEYALPGITQCQVIREKDLTFANILRAFLRQDPDVLLVGETRDKETAKTAIEAALTGHLVLTTLHTNDAAGAIARLDEMGVESFMVSASLLGVVAQRLMRRVCSKCRIEYHPEPDEFRRYGLVPSQEKDFTYYKANTIPIDQREDLKQRGELCPKCNGIGYKGRVGVYEFMKITERLQTLITQRVPTEQIKEAAVEEGMKPLLQYSLNLVREGYTTFEEVERVTFTDSGLEAEMKRLAKQNLICKCCNAELQAEWLECPYCMTPRFD</sequence>
<evidence type="ECO:0000313" key="5">
    <source>
        <dbReference type="EMBL" id="ABG51008.1"/>
    </source>
</evidence>
<dbReference type="CDD" id="cd01129">
    <property type="entry name" value="PulE-GspE-like"/>
    <property type="match status" value="1"/>
</dbReference>
<keyword evidence="2" id="KW-0547">Nucleotide-binding</keyword>
<dbReference type="EMBL" id="CP000393">
    <property type="protein sequence ID" value="ABG51008.1"/>
    <property type="molecule type" value="Genomic_DNA"/>
</dbReference>
<evidence type="ECO:0000256" key="3">
    <source>
        <dbReference type="ARBA" id="ARBA00022840"/>
    </source>
</evidence>
<dbReference type="GO" id="GO:0005524">
    <property type="term" value="F:ATP binding"/>
    <property type="evidence" value="ECO:0007669"/>
    <property type="project" value="UniProtKB-KW"/>
</dbReference>
<organism evidence="5">
    <name type="scientific">Trichodesmium erythraeum (strain IMS101)</name>
    <dbReference type="NCBI Taxonomy" id="203124"/>
    <lineage>
        <taxon>Bacteria</taxon>
        <taxon>Bacillati</taxon>
        <taxon>Cyanobacteriota</taxon>
        <taxon>Cyanophyceae</taxon>
        <taxon>Oscillatoriophycideae</taxon>
        <taxon>Oscillatoriales</taxon>
        <taxon>Microcoleaceae</taxon>
        <taxon>Trichodesmium</taxon>
    </lineage>
</organism>
<evidence type="ECO:0000256" key="1">
    <source>
        <dbReference type="ARBA" id="ARBA00006611"/>
    </source>
</evidence>
<accession>Q114R6</accession>
<protein>
    <submittedName>
        <fullName evidence="5">Type II secretion system protein E</fullName>
    </submittedName>
</protein>
<dbReference type="GO" id="GO:0005886">
    <property type="term" value="C:plasma membrane"/>
    <property type="evidence" value="ECO:0007669"/>
    <property type="project" value="TreeGrafter"/>
</dbReference>
<name>Q114R6_TRIEI</name>
<dbReference type="RefSeq" id="WP_011611383.1">
    <property type="nucleotide sequence ID" value="NC_008312.1"/>
</dbReference>
<keyword evidence="3" id="KW-0067">ATP-binding</keyword>
<comment type="similarity">
    <text evidence="1">Belongs to the GSP E family.</text>
</comment>
<dbReference type="KEGG" id="ter:Tery_1748"/>
<dbReference type="HOGENOM" id="CLU_013446_10_3_3"/>
<dbReference type="GO" id="GO:0016887">
    <property type="term" value="F:ATP hydrolysis activity"/>
    <property type="evidence" value="ECO:0007669"/>
    <property type="project" value="TreeGrafter"/>
</dbReference>
<dbReference type="STRING" id="203124.Tery_1748"/>
<dbReference type="Gene3D" id="3.40.50.300">
    <property type="entry name" value="P-loop containing nucleotide triphosphate hydrolases"/>
    <property type="match status" value="1"/>
</dbReference>
<dbReference type="AlphaFoldDB" id="Q114R6"/>
<dbReference type="PANTHER" id="PTHR30258:SF2">
    <property type="entry name" value="COMG OPERON PROTEIN 1"/>
    <property type="match status" value="1"/>
</dbReference>
<evidence type="ECO:0000259" key="4">
    <source>
        <dbReference type="Pfam" id="PF00437"/>
    </source>
</evidence>
<dbReference type="FunFam" id="3.40.50.300:FF:000398">
    <property type="entry name" value="Type IV pilus assembly ATPase PilB"/>
    <property type="match status" value="1"/>
</dbReference>
<dbReference type="eggNOG" id="COG2804">
    <property type="taxonomic scope" value="Bacteria"/>
</dbReference>
<evidence type="ECO:0000256" key="2">
    <source>
        <dbReference type="ARBA" id="ARBA00022741"/>
    </source>
</evidence>
<dbReference type="Pfam" id="PF00437">
    <property type="entry name" value="T2SSE"/>
    <property type="match status" value="1"/>
</dbReference>
<reference evidence="5" key="1">
    <citation type="submission" date="2006-06" db="EMBL/GenBank/DDBJ databases">
        <title>Complete sequence of Trichodesmium erythraeum IMS101.</title>
        <authorList>
            <consortium name="US DOE Joint Genome Institute"/>
            <person name="Copeland A."/>
            <person name="Lucas S."/>
            <person name="Lapidus A."/>
            <person name="Barry K."/>
            <person name="Detter J.C."/>
            <person name="Glavina del Rio T."/>
            <person name="Hammon N."/>
            <person name="Israni S."/>
            <person name="Dalin E."/>
            <person name="Tice H."/>
            <person name="Pitluck S."/>
            <person name="Kiss H."/>
            <person name="Munk A.C."/>
            <person name="Brettin T."/>
            <person name="Bruce D."/>
            <person name="Han C."/>
            <person name="Tapia R."/>
            <person name="Gilna P."/>
            <person name="Schmutz J."/>
            <person name="Larimer F."/>
            <person name="Land M."/>
            <person name="Hauser L."/>
            <person name="Kyrpides N."/>
            <person name="Kim E."/>
            <person name="Richardson P."/>
        </authorList>
    </citation>
    <scope>NUCLEOTIDE SEQUENCE [LARGE SCALE GENOMIC DNA]</scope>
    <source>
        <strain evidence="5">IMS101</strain>
    </source>
</reference>
<proteinExistence type="inferred from homology"/>
<dbReference type="SUPFAM" id="SSF52540">
    <property type="entry name" value="P-loop containing nucleoside triphosphate hydrolases"/>
    <property type="match status" value="1"/>
</dbReference>
<dbReference type="Gene3D" id="3.30.450.90">
    <property type="match status" value="1"/>
</dbReference>
<dbReference type="PANTHER" id="PTHR30258">
    <property type="entry name" value="TYPE II SECRETION SYSTEM PROTEIN GSPE-RELATED"/>
    <property type="match status" value="1"/>
</dbReference>
<gene>
    <name evidence="5" type="ordered locus">Tery_1748</name>
</gene>
<dbReference type="InterPro" id="IPR001482">
    <property type="entry name" value="T2SS/T4SS_dom"/>
</dbReference>